<evidence type="ECO:0000313" key="2">
    <source>
        <dbReference type="Proteomes" id="UP001060170"/>
    </source>
</evidence>
<proteinExistence type="predicted"/>
<reference evidence="2" key="2">
    <citation type="journal article" date="2018" name="Mol. Plant Microbe Interact.">
        <title>Genome sequence resources for the wheat stripe rust pathogen (Puccinia striiformis f. sp. tritici) and the barley stripe rust pathogen (Puccinia striiformis f. sp. hordei).</title>
        <authorList>
            <person name="Xia C."/>
            <person name="Wang M."/>
            <person name="Yin C."/>
            <person name="Cornejo O.E."/>
            <person name="Hulbert S.H."/>
            <person name="Chen X."/>
        </authorList>
    </citation>
    <scope>NUCLEOTIDE SEQUENCE [LARGE SCALE GENOMIC DNA]</scope>
    <source>
        <strain evidence="2">93-210</strain>
    </source>
</reference>
<sequence>MSQLTSHCTDLDLEDDEGNKTQTSVTAPKEDLPATTAPKLLIKLRKSVPKATKKVGAERLKAKKEEVKVNACRSTRRTNKVGK</sequence>
<gene>
    <name evidence="1" type="ORF">MJO28_006535</name>
</gene>
<name>A0ACC0EHB7_9BASI</name>
<accession>A0ACC0EHB7</accession>
<comment type="caution">
    <text evidence="1">The sequence shown here is derived from an EMBL/GenBank/DDBJ whole genome shotgun (WGS) entry which is preliminary data.</text>
</comment>
<reference evidence="2" key="1">
    <citation type="journal article" date="2018" name="BMC Genomics">
        <title>Genomic insights into host adaptation between the wheat stripe rust pathogen (Puccinia striiformis f. sp. tritici) and the barley stripe rust pathogen (Puccinia striiformis f. sp. hordei).</title>
        <authorList>
            <person name="Xia C."/>
            <person name="Wang M."/>
            <person name="Yin C."/>
            <person name="Cornejo O.E."/>
            <person name="Hulbert S.H."/>
            <person name="Chen X."/>
        </authorList>
    </citation>
    <scope>NUCLEOTIDE SEQUENCE [LARGE SCALE GENOMIC DNA]</scope>
    <source>
        <strain evidence="2">93-210</strain>
    </source>
</reference>
<organism evidence="1 2">
    <name type="scientific">Puccinia striiformis f. sp. tritici</name>
    <dbReference type="NCBI Taxonomy" id="168172"/>
    <lineage>
        <taxon>Eukaryota</taxon>
        <taxon>Fungi</taxon>
        <taxon>Dikarya</taxon>
        <taxon>Basidiomycota</taxon>
        <taxon>Pucciniomycotina</taxon>
        <taxon>Pucciniomycetes</taxon>
        <taxon>Pucciniales</taxon>
        <taxon>Pucciniaceae</taxon>
        <taxon>Puccinia</taxon>
    </lineage>
</organism>
<keyword evidence="2" id="KW-1185">Reference proteome</keyword>
<evidence type="ECO:0000313" key="1">
    <source>
        <dbReference type="EMBL" id="KAI7953988.1"/>
    </source>
</evidence>
<dbReference type="Proteomes" id="UP001060170">
    <property type="component" value="Chromosome 6"/>
</dbReference>
<reference evidence="1 2" key="3">
    <citation type="journal article" date="2022" name="Microbiol. Spectr.">
        <title>Folding features and dynamics of 3D genome architecture in plant fungal pathogens.</title>
        <authorList>
            <person name="Xia C."/>
        </authorList>
    </citation>
    <scope>NUCLEOTIDE SEQUENCE [LARGE SCALE GENOMIC DNA]</scope>
    <source>
        <strain evidence="1 2">93-210</strain>
    </source>
</reference>
<dbReference type="EMBL" id="CM045870">
    <property type="protein sequence ID" value="KAI7953988.1"/>
    <property type="molecule type" value="Genomic_DNA"/>
</dbReference>
<protein>
    <submittedName>
        <fullName evidence="1">Uncharacterized protein</fullName>
    </submittedName>
</protein>